<reference evidence="2 3" key="1">
    <citation type="submission" date="2018-07" db="EMBL/GenBank/DDBJ databases">
        <title>Genomic Encyclopedia of Type Strains, Phase III (KMG-III): the genomes of soil and plant-associated and newly described type strains.</title>
        <authorList>
            <person name="Whitman W."/>
        </authorList>
    </citation>
    <scope>NUCLEOTIDE SEQUENCE [LARGE SCALE GENOMIC DNA]</scope>
    <source>
        <strain evidence="2 3">31-25a</strain>
    </source>
</reference>
<dbReference type="EMBL" id="QPJM01000022">
    <property type="protein sequence ID" value="RCW78692.1"/>
    <property type="molecule type" value="Genomic_DNA"/>
</dbReference>
<accession>A0A368YEQ3</accession>
<dbReference type="Proteomes" id="UP000253324">
    <property type="component" value="Unassembled WGS sequence"/>
</dbReference>
<organism evidence="2 3">
    <name type="scientific">Phyllobacterium bourgognense</name>
    <dbReference type="NCBI Taxonomy" id="314236"/>
    <lineage>
        <taxon>Bacteria</taxon>
        <taxon>Pseudomonadati</taxon>
        <taxon>Pseudomonadota</taxon>
        <taxon>Alphaproteobacteria</taxon>
        <taxon>Hyphomicrobiales</taxon>
        <taxon>Phyllobacteriaceae</taxon>
        <taxon>Phyllobacterium</taxon>
    </lineage>
</organism>
<evidence type="ECO:0000313" key="3">
    <source>
        <dbReference type="Proteomes" id="UP000253324"/>
    </source>
</evidence>
<comment type="caution">
    <text evidence="2">The sequence shown here is derived from an EMBL/GenBank/DDBJ whole genome shotgun (WGS) entry which is preliminary data.</text>
</comment>
<proteinExistence type="predicted"/>
<evidence type="ECO:0000313" key="2">
    <source>
        <dbReference type="EMBL" id="RCW78692.1"/>
    </source>
</evidence>
<feature type="chain" id="PRO_5016711722" description="Lipid/polyisoprenoid-binding YceI-like domain-containing protein" evidence="1">
    <location>
        <begin position="27"/>
        <end position="219"/>
    </location>
</feature>
<keyword evidence="1" id="KW-0732">Signal</keyword>
<evidence type="ECO:0000256" key="1">
    <source>
        <dbReference type="SAM" id="SignalP"/>
    </source>
</evidence>
<feature type="signal peptide" evidence="1">
    <location>
        <begin position="1"/>
        <end position="26"/>
    </location>
</feature>
<dbReference type="AlphaFoldDB" id="A0A368YEQ3"/>
<name>A0A368YEQ3_9HYPH</name>
<gene>
    <name evidence="2" type="ORF">C7476_1224</name>
</gene>
<protein>
    <recommendedName>
        <fullName evidence="4">Lipid/polyisoprenoid-binding YceI-like domain-containing protein</fullName>
    </recommendedName>
</protein>
<keyword evidence="3" id="KW-1185">Reference proteome</keyword>
<evidence type="ECO:0008006" key="4">
    <source>
        <dbReference type="Google" id="ProtNLM"/>
    </source>
</evidence>
<sequence>MLSLNLKLAAAAVPILLWLSITGSNAQNSERARQSLSAMAGTMSVDAETEMSSASVTGCHFMFTAVAQDLIYRQGGYIGVSGNVGVRRANNNFGIDLKVVVFDIDSSKSSFVLKPSAPSRAYLVGQDFQTNLSSLISTVPSDTPGALVSLFQFHPSFGIIMNGIGRGKITIAFNRDGGDQDIRLPLELDVKSVSDSGQRQRSDEAVRSFRRCIKTMMPQ</sequence>